<sequence>MPLYEVTHNCPLSQKQQAGLASALAAIHLKWFHVPASFVNVRFCDCSKEVVYMGGGVVSFPLAKTLNMLRAYVRPGHDNSELDGVCQDITTAWKEIVGSEGQWELHAALMLGCISAAMEYGLHAPGVADGKQWMRDHMGDFRKRAAGGDVAFQVLVESMEAGGDAVGRKGEERVHQ</sequence>
<comment type="caution">
    <text evidence="2">The sequence shown here is derived from an EMBL/GenBank/DDBJ whole genome shotgun (WGS) entry which is preliminary data.</text>
</comment>
<protein>
    <recommendedName>
        <fullName evidence="1">Tautomerase cis-CaaD-like domain-containing protein</fullName>
    </recommendedName>
</protein>
<evidence type="ECO:0000259" key="1">
    <source>
        <dbReference type="Pfam" id="PF14832"/>
    </source>
</evidence>
<dbReference type="EMBL" id="NAJQ01000193">
    <property type="protein sequence ID" value="TKA75440.1"/>
    <property type="molecule type" value="Genomic_DNA"/>
</dbReference>
<gene>
    <name evidence="2" type="ORF">B0A55_04881</name>
</gene>
<dbReference type="InterPro" id="IPR014347">
    <property type="entry name" value="Tautomerase/MIF_sf"/>
</dbReference>
<name>A0A4U0XEZ1_9PEZI</name>
<reference evidence="2 3" key="1">
    <citation type="submission" date="2017-03" db="EMBL/GenBank/DDBJ databases">
        <title>Genomes of endolithic fungi from Antarctica.</title>
        <authorList>
            <person name="Coleine C."/>
            <person name="Masonjones S."/>
            <person name="Stajich J.E."/>
        </authorList>
    </citation>
    <scope>NUCLEOTIDE SEQUENCE [LARGE SCALE GENOMIC DNA]</scope>
    <source>
        <strain evidence="2 3">CCFEE 5184</strain>
    </source>
</reference>
<evidence type="ECO:0000313" key="3">
    <source>
        <dbReference type="Proteomes" id="UP000309340"/>
    </source>
</evidence>
<dbReference type="Proteomes" id="UP000309340">
    <property type="component" value="Unassembled WGS sequence"/>
</dbReference>
<feature type="domain" description="Tautomerase cis-CaaD-like" evidence="1">
    <location>
        <begin position="1"/>
        <end position="125"/>
    </location>
</feature>
<dbReference type="AlphaFoldDB" id="A0A4U0XEZ1"/>
<accession>A0A4U0XEZ1</accession>
<dbReference type="Pfam" id="PF14832">
    <property type="entry name" value="Tautomerase_3"/>
    <property type="match status" value="1"/>
</dbReference>
<keyword evidence="3" id="KW-1185">Reference proteome</keyword>
<dbReference type="OrthoDB" id="9981319at2759"/>
<organism evidence="2 3">
    <name type="scientific">Friedmanniomyces simplex</name>
    <dbReference type="NCBI Taxonomy" id="329884"/>
    <lineage>
        <taxon>Eukaryota</taxon>
        <taxon>Fungi</taxon>
        <taxon>Dikarya</taxon>
        <taxon>Ascomycota</taxon>
        <taxon>Pezizomycotina</taxon>
        <taxon>Dothideomycetes</taxon>
        <taxon>Dothideomycetidae</taxon>
        <taxon>Mycosphaerellales</taxon>
        <taxon>Teratosphaeriaceae</taxon>
        <taxon>Friedmanniomyces</taxon>
    </lineage>
</organism>
<proteinExistence type="predicted"/>
<evidence type="ECO:0000313" key="2">
    <source>
        <dbReference type="EMBL" id="TKA75440.1"/>
    </source>
</evidence>
<dbReference type="Gene3D" id="3.30.429.10">
    <property type="entry name" value="Macrophage Migration Inhibitory Factor"/>
    <property type="match status" value="1"/>
</dbReference>
<dbReference type="InterPro" id="IPR028116">
    <property type="entry name" value="Cis-CaaD-like"/>
</dbReference>